<evidence type="ECO:0000256" key="4">
    <source>
        <dbReference type="ARBA" id="ARBA00022475"/>
    </source>
</evidence>
<evidence type="ECO:0000256" key="6">
    <source>
        <dbReference type="ARBA" id="ARBA00022989"/>
    </source>
</evidence>
<dbReference type="Pfam" id="PF02028">
    <property type="entry name" value="BCCT"/>
    <property type="match status" value="1"/>
</dbReference>
<dbReference type="PANTHER" id="PTHR30047:SF7">
    <property type="entry name" value="HIGH-AFFINITY CHOLINE TRANSPORT PROTEIN"/>
    <property type="match status" value="1"/>
</dbReference>
<keyword evidence="7 8" id="KW-0472">Membrane</keyword>
<sequence>MKKKLRSTFSWGIMVPSLIFILGLSLLSALLPQFTQSLLEIAKEYIFRNLNWVYVWSVTFFVLVLIYLMISKYGKIRLGPNDSKPEHSFFSWIAMLFAAGMGIGLMYFSVAEPMQHFSDPLFAGEPFSARAKDAQLFTFFHWGIHAWAIYAVVGLSLSYFAFRYRLPLSLRSCFYPLLKERIKGNWGNAIDIFALCSTFFGITTTLGFGVVQINAGLQILNVLPSTEFIYQVLIVATLVSLAIFSATTGVNKGIKVLSSINIIGVVCLLIFVLVFGPTVYLIGSFTEGLGYYLSNFMELTFSTHVYNEERLPWFYNWTILYWAWWISWSPYVGLFIARISKGRTIREFIAAVLIVQFG</sequence>
<keyword evidence="4" id="KW-1003">Cell membrane</keyword>
<feature type="transmembrane region" description="Helical" evidence="8">
    <location>
        <begin position="319"/>
        <end position="337"/>
    </location>
</feature>
<evidence type="ECO:0000313" key="10">
    <source>
        <dbReference type="Proteomes" id="UP001244787"/>
    </source>
</evidence>
<name>A0ABT8DPH2_9FLAO</name>
<keyword evidence="6 8" id="KW-1133">Transmembrane helix</keyword>
<feature type="transmembrane region" description="Helical" evidence="8">
    <location>
        <begin position="262"/>
        <end position="283"/>
    </location>
</feature>
<accession>A0ABT8DPH2</accession>
<dbReference type="InterPro" id="IPR018093">
    <property type="entry name" value="BCCT_CS"/>
</dbReference>
<dbReference type="Proteomes" id="UP001244787">
    <property type="component" value="Unassembled WGS sequence"/>
</dbReference>
<comment type="caution">
    <text evidence="9">The sequence shown here is derived from an EMBL/GenBank/DDBJ whole genome shotgun (WGS) entry which is preliminary data.</text>
</comment>
<feature type="transmembrane region" description="Helical" evidence="8">
    <location>
        <begin position="189"/>
        <end position="208"/>
    </location>
</feature>
<evidence type="ECO:0000256" key="8">
    <source>
        <dbReference type="SAM" id="Phobius"/>
    </source>
</evidence>
<organism evidence="9 10">
    <name type="scientific">Aequorivita aurantiaca</name>
    <dbReference type="NCBI Taxonomy" id="3053356"/>
    <lineage>
        <taxon>Bacteria</taxon>
        <taxon>Pseudomonadati</taxon>
        <taxon>Bacteroidota</taxon>
        <taxon>Flavobacteriia</taxon>
        <taxon>Flavobacteriales</taxon>
        <taxon>Flavobacteriaceae</taxon>
        <taxon>Aequorivita</taxon>
    </lineage>
</organism>
<keyword evidence="5 8" id="KW-0812">Transmembrane</keyword>
<dbReference type="EMBL" id="JAUGQQ010000009">
    <property type="protein sequence ID" value="MDN3725105.1"/>
    <property type="molecule type" value="Genomic_DNA"/>
</dbReference>
<comment type="similarity">
    <text evidence="2">Belongs to the BCCT transporter (TC 2.A.15) family.</text>
</comment>
<feature type="transmembrane region" description="Helical" evidence="8">
    <location>
        <begin position="228"/>
        <end position="250"/>
    </location>
</feature>
<evidence type="ECO:0000256" key="3">
    <source>
        <dbReference type="ARBA" id="ARBA00022448"/>
    </source>
</evidence>
<protein>
    <submittedName>
        <fullName evidence="9">BCCT family transporter</fullName>
    </submittedName>
</protein>
<feature type="transmembrane region" description="Helical" evidence="8">
    <location>
        <begin position="12"/>
        <end position="31"/>
    </location>
</feature>
<feature type="transmembrane region" description="Helical" evidence="8">
    <location>
        <begin position="139"/>
        <end position="162"/>
    </location>
</feature>
<proteinExistence type="inferred from homology"/>
<evidence type="ECO:0000313" key="9">
    <source>
        <dbReference type="EMBL" id="MDN3725105.1"/>
    </source>
</evidence>
<evidence type="ECO:0000256" key="1">
    <source>
        <dbReference type="ARBA" id="ARBA00004651"/>
    </source>
</evidence>
<gene>
    <name evidence="9" type="ORF">QRD02_11980</name>
</gene>
<dbReference type="PROSITE" id="PS01303">
    <property type="entry name" value="BCCT"/>
    <property type="match status" value="1"/>
</dbReference>
<evidence type="ECO:0000256" key="7">
    <source>
        <dbReference type="ARBA" id="ARBA00023136"/>
    </source>
</evidence>
<keyword evidence="3" id="KW-0813">Transport</keyword>
<dbReference type="InterPro" id="IPR000060">
    <property type="entry name" value="BCCT_transptr"/>
</dbReference>
<dbReference type="PANTHER" id="PTHR30047">
    <property type="entry name" value="HIGH-AFFINITY CHOLINE TRANSPORT PROTEIN-RELATED"/>
    <property type="match status" value="1"/>
</dbReference>
<evidence type="ECO:0000256" key="2">
    <source>
        <dbReference type="ARBA" id="ARBA00005658"/>
    </source>
</evidence>
<feature type="transmembrane region" description="Helical" evidence="8">
    <location>
        <begin position="90"/>
        <end position="110"/>
    </location>
</feature>
<keyword evidence="10" id="KW-1185">Reference proteome</keyword>
<feature type="transmembrane region" description="Helical" evidence="8">
    <location>
        <begin position="51"/>
        <end position="70"/>
    </location>
</feature>
<reference evidence="9 10" key="1">
    <citation type="submission" date="2023-06" db="EMBL/GenBank/DDBJ databases">
        <authorList>
            <person name="Ye Y.-Q."/>
            <person name="Du Z.-J."/>
        </authorList>
    </citation>
    <scope>NUCLEOTIDE SEQUENCE [LARGE SCALE GENOMIC DNA]</scope>
    <source>
        <strain evidence="9 10">SDUM287046</strain>
    </source>
</reference>
<evidence type="ECO:0000256" key="5">
    <source>
        <dbReference type="ARBA" id="ARBA00022692"/>
    </source>
</evidence>
<comment type="subcellular location">
    <subcellularLocation>
        <location evidence="1">Cell membrane</location>
        <topology evidence="1">Multi-pass membrane protein</topology>
    </subcellularLocation>
</comment>